<dbReference type="EMBL" id="UINC01005534">
    <property type="protein sequence ID" value="SVA21939.1"/>
    <property type="molecule type" value="Genomic_DNA"/>
</dbReference>
<feature type="non-terminal residue" evidence="2">
    <location>
        <position position="1"/>
    </location>
</feature>
<dbReference type="InterPro" id="IPR026444">
    <property type="entry name" value="Secre_tail"/>
</dbReference>
<feature type="domain" description="Secretion system C-terminal sorting" evidence="1">
    <location>
        <begin position="965"/>
        <end position="1045"/>
    </location>
</feature>
<evidence type="ECO:0000313" key="2">
    <source>
        <dbReference type="EMBL" id="SVA21939.1"/>
    </source>
</evidence>
<dbReference type="Pfam" id="PF18962">
    <property type="entry name" value="Por_Secre_tail"/>
    <property type="match status" value="1"/>
</dbReference>
<dbReference type="Gene3D" id="2.60.40.4070">
    <property type="match status" value="1"/>
</dbReference>
<protein>
    <recommendedName>
        <fullName evidence="1">Secretion system C-terminal sorting domain-containing protein</fullName>
    </recommendedName>
</protein>
<sequence>EGVIEFEISFIDVQGNPLTGTNATTDASEVTFDKTKPTLDPATITSDNSCSSGAIAKAENIVTINFTSLETLLSTFAIVMGDTVSVTDLGSSQYKIDHQLTAEDSEGDVSFLIRVTDLVGNVSEDITTTTDGSNVEFDNTIPLLTNVHIESNNNYSSIAVLGDLTTLTFEADEPLSSTTVVISSSSVTATESNGVYTANYTIQESDIAVGGFLSFAIDFADCPGNIGLTDSTTSDESFVSIDIGPPEMVSVKIFSSNQDSSWSKVDDSVSVYFVVNEPLKLDGDPASSLKIGGNSVDMYNVENTNYQGDYVMTDSDTEGEVSFEISFYDLGSQAGNDGTPIQATTNNSRVIFDKTNPGITAAAFTTNNVYEDSLAKIDDVGEITISFNENIRTISTLLNDYEIALSGNGQDYSYDYTFSDTNNNGTILLNMLASDSAGNQSDTLIDRVYFDKTSPSVFNIYEGSLVSDQVYTKYADSLQLAWFIMESGSGNKTAYIALGSDSGTVDILNWSPASEITQSSLTSLSLNNNSKYFGAVWVEDNAGNKSDSVWGNGIIVDLEAPNPGIVWDGFLSEDIDYTADSSLLFVQWSDFTDNQSIDYYEASIGSLDDTTNISDWQRANQLDNIQITGLNLSRGIQYFAYLRAADSASNISSGIRSDGIEFDNTPPDIKSIYPFFDSLQVLSVLEHDDIQISFNKPILKFGLNVTVTQDTAVNYELTKQDSGITISILDTLPSYETITVILDTAIAFNLLNYTDTIIFRSKLWGDLNNDYQLSVEDVLAFNQAWPHSSTDLGPVSGTPPFLSPSPDGELNLSDLSAFGKMWVWYYHEYSTDSLSSLYLSYDTGLTGTISKNKINLSIPGDVYGAEIVFFNANQSMHDLVVNNLNTGAFNYSLSDSIQNSISFLIADKNGLDSTLTFSLSQDLPEDFISNVKYKFIDEKANQVSKGAGQLSLVILPDKFDVYQNYPNPFNAETIIRYDLPKSEDVSIKIYDIIGREIYSAINKKQQPGKNSFIWKGNNHLGGLVSSGMYFLQISAGKEIKRMKMILLK</sequence>
<name>A0A381U1E1_9ZZZZ</name>
<accession>A0A381U1E1</accession>
<reference evidence="2" key="1">
    <citation type="submission" date="2018-05" db="EMBL/GenBank/DDBJ databases">
        <authorList>
            <person name="Lanie J.A."/>
            <person name="Ng W.-L."/>
            <person name="Kazmierczak K.M."/>
            <person name="Andrzejewski T.M."/>
            <person name="Davidsen T.M."/>
            <person name="Wayne K.J."/>
            <person name="Tettelin H."/>
            <person name="Glass J.I."/>
            <person name="Rusch D."/>
            <person name="Podicherti R."/>
            <person name="Tsui H.-C.T."/>
            <person name="Winkler M.E."/>
        </authorList>
    </citation>
    <scope>NUCLEOTIDE SEQUENCE</scope>
</reference>
<dbReference type="NCBIfam" id="TIGR04183">
    <property type="entry name" value="Por_Secre_tail"/>
    <property type="match status" value="1"/>
</dbReference>
<evidence type="ECO:0000259" key="1">
    <source>
        <dbReference type="Pfam" id="PF18962"/>
    </source>
</evidence>
<gene>
    <name evidence="2" type="ORF">METZ01_LOCUS74793</name>
</gene>
<proteinExistence type="predicted"/>
<dbReference type="AlphaFoldDB" id="A0A381U1E1"/>
<organism evidence="2">
    <name type="scientific">marine metagenome</name>
    <dbReference type="NCBI Taxonomy" id="408172"/>
    <lineage>
        <taxon>unclassified sequences</taxon>
        <taxon>metagenomes</taxon>
        <taxon>ecological metagenomes</taxon>
    </lineage>
</organism>